<dbReference type="CDD" id="cd03882">
    <property type="entry name" value="M28_nicalin_like"/>
    <property type="match status" value="1"/>
</dbReference>
<dbReference type="STRING" id="136037.A0A067R2G1"/>
<dbReference type="GO" id="GO:0005789">
    <property type="term" value="C:endoplasmic reticulum membrane"/>
    <property type="evidence" value="ECO:0007669"/>
    <property type="project" value="UniProtKB-SubCell"/>
</dbReference>
<sequence length="556" mass="62408">MWFEVDEIAELFRGYIPYYLLIVLPIFIIISPVNPVGAANEFPVHRMHQYDLHGVPHGCRSSHVNLEARSVSRWSTSRHCVVTRLEDITAAQFRELCNKAGALLVMLPRDMTSLLEEEKQQVMELEAAMMLQEVFIPVYFTKWSPDLHNILDDISRSSVTDDRSISAAEALMNSVSANSYQVVIGANQATARPDVSIAAIQGKLSGYGIEEDLPTIVIVAYYDSFAVAPTLAFGADSNASGVSMLLELARLFSHLYTSSKSHARYNMIFLLSGAGKLNYQGSKRWLDDQLDGLEGSIIQDASYILCLDTVATSSSLYVHVSKPPREGSPGALFFKELKDIAEHLYPNVTVDGVHKKINLAEEVLAWEHERYSIRRLPSFTLSSLKSHKDLIRASLLDVRENVDVTRLTENTQILAEVLARHIFNLTTGEIFSSTVGVKLDSLRSWLDFLATQPRSVQLLSEKNNPLVISLKDAMSRYLKEVKIIYQMPDKRDPEFVLYDVTKTVVNLYSVKPAIFDLFLTFAIAIYLGLVYLIIQNFPVLYATVSKIISSKKVRSQ</sequence>
<dbReference type="eggNOG" id="KOG2526">
    <property type="taxonomic scope" value="Eukaryota"/>
</dbReference>
<keyword evidence="3 10" id="KW-0812">Transmembrane</keyword>
<keyword evidence="6 10" id="KW-1133">Transmembrane helix</keyword>
<dbReference type="InterPro" id="IPR016574">
    <property type="entry name" value="Nicalin"/>
</dbReference>
<comment type="similarity">
    <text evidence="2 9">Belongs to the nicastrin family.</text>
</comment>
<organism evidence="12 13">
    <name type="scientific">Zootermopsis nevadensis</name>
    <name type="common">Dampwood termite</name>
    <dbReference type="NCBI Taxonomy" id="136037"/>
    <lineage>
        <taxon>Eukaryota</taxon>
        <taxon>Metazoa</taxon>
        <taxon>Ecdysozoa</taxon>
        <taxon>Arthropoda</taxon>
        <taxon>Hexapoda</taxon>
        <taxon>Insecta</taxon>
        <taxon>Pterygota</taxon>
        <taxon>Neoptera</taxon>
        <taxon>Polyneoptera</taxon>
        <taxon>Dictyoptera</taxon>
        <taxon>Blattodea</taxon>
        <taxon>Blattoidea</taxon>
        <taxon>Termitoidae</taxon>
        <taxon>Termopsidae</taxon>
        <taxon>Zootermopsis</taxon>
    </lineage>
</organism>
<evidence type="ECO:0000313" key="13">
    <source>
        <dbReference type="Proteomes" id="UP000027135"/>
    </source>
</evidence>
<evidence type="ECO:0000256" key="6">
    <source>
        <dbReference type="ARBA" id="ARBA00022989"/>
    </source>
</evidence>
<evidence type="ECO:0000256" key="2">
    <source>
        <dbReference type="ARBA" id="ARBA00007717"/>
    </source>
</evidence>
<reference evidence="12 13" key="1">
    <citation type="journal article" date="2014" name="Nat. Commun.">
        <title>Molecular traces of alternative social organization in a termite genome.</title>
        <authorList>
            <person name="Terrapon N."/>
            <person name="Li C."/>
            <person name="Robertson H.M."/>
            <person name="Ji L."/>
            <person name="Meng X."/>
            <person name="Booth W."/>
            <person name="Chen Z."/>
            <person name="Childers C.P."/>
            <person name="Glastad K.M."/>
            <person name="Gokhale K."/>
            <person name="Gowin J."/>
            <person name="Gronenberg W."/>
            <person name="Hermansen R.A."/>
            <person name="Hu H."/>
            <person name="Hunt B.G."/>
            <person name="Huylmans A.K."/>
            <person name="Khalil S.M."/>
            <person name="Mitchell R.D."/>
            <person name="Munoz-Torres M.C."/>
            <person name="Mustard J.A."/>
            <person name="Pan H."/>
            <person name="Reese J.T."/>
            <person name="Scharf M.E."/>
            <person name="Sun F."/>
            <person name="Vogel H."/>
            <person name="Xiao J."/>
            <person name="Yang W."/>
            <person name="Yang Z."/>
            <person name="Yang Z."/>
            <person name="Zhou J."/>
            <person name="Zhu J."/>
            <person name="Brent C.S."/>
            <person name="Elsik C.G."/>
            <person name="Goodisman M.A."/>
            <person name="Liberles D.A."/>
            <person name="Roe R.M."/>
            <person name="Vargo E.L."/>
            <person name="Vilcinskas A."/>
            <person name="Wang J."/>
            <person name="Bornberg-Bauer E."/>
            <person name="Korb J."/>
            <person name="Zhang G."/>
            <person name="Liebig J."/>
        </authorList>
    </citation>
    <scope>NUCLEOTIDE SEQUENCE [LARGE SCALE GENOMIC DNA]</scope>
    <source>
        <tissue evidence="12">Whole organism</tissue>
    </source>
</reference>
<keyword evidence="5" id="KW-0256">Endoplasmic reticulum</keyword>
<dbReference type="InterPro" id="IPR007484">
    <property type="entry name" value="Peptidase_M28"/>
</dbReference>
<keyword evidence="7 10" id="KW-0472">Membrane</keyword>
<dbReference type="Proteomes" id="UP000027135">
    <property type="component" value="Unassembled WGS sequence"/>
</dbReference>
<accession>A0A067R2G1</accession>
<feature type="domain" description="Peptidase M28" evidence="11">
    <location>
        <begin position="215"/>
        <end position="318"/>
    </location>
</feature>
<feature type="transmembrane region" description="Helical" evidence="10">
    <location>
        <begin position="16"/>
        <end position="37"/>
    </location>
</feature>
<dbReference type="PANTHER" id="PTHR31826">
    <property type="entry name" value="NICALIN"/>
    <property type="match status" value="1"/>
</dbReference>
<gene>
    <name evidence="12" type="ORF">L798_13790</name>
</gene>
<dbReference type="PIRSF" id="PIRSF011018">
    <property type="entry name" value="Nicalin"/>
    <property type="match status" value="1"/>
</dbReference>
<comment type="subcellular location">
    <subcellularLocation>
        <location evidence="1">Endoplasmic reticulum membrane</location>
        <topology evidence="1">Single-pass membrane protein</topology>
    </subcellularLocation>
</comment>
<dbReference type="Pfam" id="PF04389">
    <property type="entry name" value="Peptidase_M28"/>
    <property type="match status" value="1"/>
</dbReference>
<evidence type="ECO:0000256" key="5">
    <source>
        <dbReference type="ARBA" id="ARBA00022824"/>
    </source>
</evidence>
<dbReference type="SUPFAM" id="SSF53187">
    <property type="entry name" value="Zn-dependent exopeptidases"/>
    <property type="match status" value="1"/>
</dbReference>
<keyword evidence="8" id="KW-0325">Glycoprotein</keyword>
<dbReference type="OrthoDB" id="5913609at2759"/>
<evidence type="ECO:0000259" key="11">
    <source>
        <dbReference type="Pfam" id="PF04389"/>
    </source>
</evidence>
<dbReference type="OMA" id="WSTSRHC"/>
<evidence type="ECO:0000256" key="7">
    <source>
        <dbReference type="ARBA" id="ARBA00023136"/>
    </source>
</evidence>
<evidence type="ECO:0000313" key="12">
    <source>
        <dbReference type="EMBL" id="KDR11903.1"/>
    </source>
</evidence>
<evidence type="ECO:0000256" key="9">
    <source>
        <dbReference type="PIRNR" id="PIRNR011018"/>
    </source>
</evidence>
<keyword evidence="4" id="KW-0732">Signal</keyword>
<protein>
    <recommendedName>
        <fullName evidence="9">Nicalin</fullName>
    </recommendedName>
</protein>
<dbReference type="AlphaFoldDB" id="A0A067R2G1"/>
<dbReference type="EMBL" id="KK853060">
    <property type="protein sequence ID" value="KDR11903.1"/>
    <property type="molecule type" value="Genomic_DNA"/>
</dbReference>
<keyword evidence="13" id="KW-1185">Reference proteome</keyword>
<proteinExistence type="inferred from homology"/>
<name>A0A067R2G1_ZOONE</name>
<dbReference type="GO" id="GO:0009966">
    <property type="term" value="P:regulation of signal transduction"/>
    <property type="evidence" value="ECO:0007669"/>
    <property type="project" value="InterPro"/>
</dbReference>
<dbReference type="FunCoup" id="A0A067R2G1">
    <property type="interactions" value="1935"/>
</dbReference>
<dbReference type="Gene3D" id="3.40.630.10">
    <property type="entry name" value="Zn peptidases"/>
    <property type="match status" value="1"/>
</dbReference>
<evidence type="ECO:0000256" key="3">
    <source>
        <dbReference type="ARBA" id="ARBA00022692"/>
    </source>
</evidence>
<evidence type="ECO:0000256" key="8">
    <source>
        <dbReference type="ARBA" id="ARBA00023180"/>
    </source>
</evidence>
<dbReference type="InParanoid" id="A0A067R2G1"/>
<evidence type="ECO:0000256" key="1">
    <source>
        <dbReference type="ARBA" id="ARBA00004389"/>
    </source>
</evidence>
<evidence type="ECO:0000256" key="10">
    <source>
        <dbReference type="SAM" id="Phobius"/>
    </source>
</evidence>
<evidence type="ECO:0000256" key="4">
    <source>
        <dbReference type="ARBA" id="ARBA00022729"/>
    </source>
</evidence>
<feature type="transmembrane region" description="Helical" evidence="10">
    <location>
        <begin position="513"/>
        <end position="534"/>
    </location>
</feature>